<keyword evidence="2" id="KW-1185">Reference proteome</keyword>
<comment type="caution">
    <text evidence="1">The sequence shown here is derived from an EMBL/GenBank/DDBJ whole genome shotgun (WGS) entry which is preliminary data.</text>
</comment>
<proteinExistence type="predicted"/>
<dbReference type="EMBL" id="JACHIL010000002">
    <property type="protein sequence ID" value="MBB5090632.1"/>
    <property type="molecule type" value="Genomic_DNA"/>
</dbReference>
<sequence>MSDETQSRISKGVYIHYCMHKGCNKWGAYGFKGRYGTEWFCFEHKDDGNLTPL</sequence>
<protein>
    <submittedName>
        <fullName evidence="1">Uncharacterized protein</fullName>
    </submittedName>
</protein>
<dbReference type="InterPro" id="IPR043822">
    <property type="entry name" value="EsV_1_7_cys"/>
</dbReference>
<reference evidence="1 2" key="1">
    <citation type="submission" date="2020-08" db="EMBL/GenBank/DDBJ databases">
        <title>Genomic Encyclopedia of Type Strains, Phase IV (KMG-IV): sequencing the most valuable type-strain genomes for metagenomic binning, comparative biology and taxonomic classification.</title>
        <authorList>
            <person name="Goeker M."/>
        </authorList>
    </citation>
    <scope>NUCLEOTIDE SEQUENCE [LARGE SCALE GENOMIC DNA]</scope>
    <source>
        <strain evidence="1 2">DSM 25620</strain>
    </source>
</reference>
<accession>A0A7W8EPR8</accession>
<organism evidence="1 2">
    <name type="scientific">Pseudochrobactrum saccharolyticum</name>
    <dbReference type="NCBI Taxonomy" id="354352"/>
    <lineage>
        <taxon>Bacteria</taxon>
        <taxon>Pseudomonadati</taxon>
        <taxon>Pseudomonadota</taxon>
        <taxon>Alphaproteobacteria</taxon>
        <taxon>Hyphomicrobiales</taxon>
        <taxon>Brucellaceae</taxon>
        <taxon>Pseudochrobactrum</taxon>
    </lineage>
</organism>
<gene>
    <name evidence="1" type="ORF">HNQ68_001156</name>
</gene>
<dbReference type="RefSeq" id="WP_170265235.1">
    <property type="nucleotide sequence ID" value="NZ_JACHIL010000002.1"/>
</dbReference>
<dbReference type="Pfam" id="PF19114">
    <property type="entry name" value="EsV_1_7_cys"/>
    <property type="match status" value="1"/>
</dbReference>
<evidence type="ECO:0000313" key="2">
    <source>
        <dbReference type="Proteomes" id="UP000531231"/>
    </source>
</evidence>
<name>A0A7W8EPR8_9HYPH</name>
<dbReference type="AlphaFoldDB" id="A0A7W8EPR8"/>
<dbReference type="Proteomes" id="UP000531231">
    <property type="component" value="Unassembled WGS sequence"/>
</dbReference>
<evidence type="ECO:0000313" key="1">
    <source>
        <dbReference type="EMBL" id="MBB5090632.1"/>
    </source>
</evidence>